<organism evidence="1 2">
    <name type="scientific">Cichorium intybus</name>
    <name type="common">Chicory</name>
    <dbReference type="NCBI Taxonomy" id="13427"/>
    <lineage>
        <taxon>Eukaryota</taxon>
        <taxon>Viridiplantae</taxon>
        <taxon>Streptophyta</taxon>
        <taxon>Embryophyta</taxon>
        <taxon>Tracheophyta</taxon>
        <taxon>Spermatophyta</taxon>
        <taxon>Magnoliopsida</taxon>
        <taxon>eudicotyledons</taxon>
        <taxon>Gunneridae</taxon>
        <taxon>Pentapetalae</taxon>
        <taxon>asterids</taxon>
        <taxon>campanulids</taxon>
        <taxon>Asterales</taxon>
        <taxon>Asteraceae</taxon>
        <taxon>Cichorioideae</taxon>
        <taxon>Cichorieae</taxon>
        <taxon>Cichoriinae</taxon>
        <taxon>Cichorium</taxon>
    </lineage>
</organism>
<dbReference type="EMBL" id="CM042009">
    <property type="protein sequence ID" value="KAI3788746.1"/>
    <property type="molecule type" value="Genomic_DNA"/>
</dbReference>
<name>A0ACB9H086_CICIN</name>
<evidence type="ECO:0000313" key="1">
    <source>
        <dbReference type="EMBL" id="KAI3788746.1"/>
    </source>
</evidence>
<accession>A0ACB9H086</accession>
<keyword evidence="2" id="KW-1185">Reference proteome</keyword>
<evidence type="ECO:0000313" key="2">
    <source>
        <dbReference type="Proteomes" id="UP001055811"/>
    </source>
</evidence>
<gene>
    <name evidence="1" type="ORF">L2E82_01520</name>
</gene>
<dbReference type="Proteomes" id="UP001055811">
    <property type="component" value="Linkage Group LG01"/>
</dbReference>
<reference evidence="1 2" key="2">
    <citation type="journal article" date="2022" name="Mol. Ecol. Resour.">
        <title>The genomes of chicory, endive, great burdock and yacon provide insights into Asteraceae paleo-polyploidization history and plant inulin production.</title>
        <authorList>
            <person name="Fan W."/>
            <person name="Wang S."/>
            <person name="Wang H."/>
            <person name="Wang A."/>
            <person name="Jiang F."/>
            <person name="Liu H."/>
            <person name="Zhao H."/>
            <person name="Xu D."/>
            <person name="Zhang Y."/>
        </authorList>
    </citation>
    <scope>NUCLEOTIDE SEQUENCE [LARGE SCALE GENOMIC DNA]</scope>
    <source>
        <strain evidence="2">cv. Punajuju</strain>
        <tissue evidence="1">Leaves</tissue>
    </source>
</reference>
<proteinExistence type="predicted"/>
<reference evidence="2" key="1">
    <citation type="journal article" date="2022" name="Mol. Ecol. Resour.">
        <title>The genomes of chicory, endive, great burdock and yacon provide insights into Asteraceae palaeo-polyploidization history and plant inulin production.</title>
        <authorList>
            <person name="Fan W."/>
            <person name="Wang S."/>
            <person name="Wang H."/>
            <person name="Wang A."/>
            <person name="Jiang F."/>
            <person name="Liu H."/>
            <person name="Zhao H."/>
            <person name="Xu D."/>
            <person name="Zhang Y."/>
        </authorList>
    </citation>
    <scope>NUCLEOTIDE SEQUENCE [LARGE SCALE GENOMIC DNA]</scope>
    <source>
        <strain evidence="2">cv. Punajuju</strain>
    </source>
</reference>
<protein>
    <submittedName>
        <fullName evidence="1">Uncharacterized protein</fullName>
    </submittedName>
</protein>
<comment type="caution">
    <text evidence="1">The sequence shown here is derived from an EMBL/GenBank/DDBJ whole genome shotgun (WGS) entry which is preliminary data.</text>
</comment>
<sequence>MFTSGDIFWLQNESSGPPLNAYASSEVVPTSPKHHPWIMVATFLVVKAANIETKASRDHQGGYQLTKHELSDIQRGKDSRARYYNGNEYIDISIFDKLYYDVVDSAPSSTSRVNFGSTTKSKQGFSCLY</sequence>